<evidence type="ECO:0000256" key="7">
    <source>
        <dbReference type="ARBA" id="ARBA00035633"/>
    </source>
</evidence>
<keyword evidence="6 11" id="KW-0456">Lyase</keyword>
<dbReference type="InterPro" id="IPR036038">
    <property type="entry name" value="Aminotransferase-like"/>
</dbReference>
<evidence type="ECO:0000313" key="12">
    <source>
        <dbReference type="Proteomes" id="UP001501565"/>
    </source>
</evidence>
<name>A0ABP7N1I9_9GAMM</name>
<dbReference type="InterPro" id="IPR050571">
    <property type="entry name" value="Class-IV_PLP-Dep_Aminotrnsfr"/>
</dbReference>
<evidence type="ECO:0000256" key="4">
    <source>
        <dbReference type="ARBA" id="ARBA00022898"/>
    </source>
</evidence>
<comment type="similarity">
    <text evidence="2">Belongs to the class-IV pyridoxal-phosphate-dependent aminotransferase family.</text>
</comment>
<dbReference type="EMBL" id="BAABBN010000012">
    <property type="protein sequence ID" value="GAA3934636.1"/>
    <property type="molecule type" value="Genomic_DNA"/>
</dbReference>
<dbReference type="InterPro" id="IPR001544">
    <property type="entry name" value="Aminotrans_IV"/>
</dbReference>
<evidence type="ECO:0000256" key="1">
    <source>
        <dbReference type="ARBA" id="ARBA00001933"/>
    </source>
</evidence>
<comment type="cofactor">
    <cofactor evidence="1">
        <name>pyridoxal 5'-phosphate</name>
        <dbReference type="ChEBI" id="CHEBI:597326"/>
    </cofactor>
</comment>
<dbReference type="Gene3D" id="3.30.470.10">
    <property type="match status" value="1"/>
</dbReference>
<organism evidence="11 12">
    <name type="scientific">Litoribacillus peritrichatus</name>
    <dbReference type="NCBI Taxonomy" id="718191"/>
    <lineage>
        <taxon>Bacteria</taxon>
        <taxon>Pseudomonadati</taxon>
        <taxon>Pseudomonadota</taxon>
        <taxon>Gammaproteobacteria</taxon>
        <taxon>Oceanospirillales</taxon>
        <taxon>Oceanospirillaceae</taxon>
        <taxon>Litoribacillus</taxon>
    </lineage>
</organism>
<dbReference type="GO" id="GO:0016829">
    <property type="term" value="F:lyase activity"/>
    <property type="evidence" value="ECO:0007669"/>
    <property type="project" value="UniProtKB-KW"/>
</dbReference>
<comment type="caution">
    <text evidence="11">The sequence shown here is derived from an EMBL/GenBank/DDBJ whole genome shotgun (WGS) entry which is preliminary data.</text>
</comment>
<evidence type="ECO:0000256" key="9">
    <source>
        <dbReference type="ARBA" id="ARBA00049529"/>
    </source>
</evidence>
<keyword evidence="5" id="KW-0289">Folate biosynthesis</keyword>
<evidence type="ECO:0000256" key="6">
    <source>
        <dbReference type="ARBA" id="ARBA00023239"/>
    </source>
</evidence>
<dbReference type="Proteomes" id="UP001501565">
    <property type="component" value="Unassembled WGS sequence"/>
</dbReference>
<dbReference type="EC" id="4.1.3.38" evidence="8 10"/>
<accession>A0ABP7N1I9</accession>
<gene>
    <name evidence="11" type="primary">pabC</name>
    <name evidence="11" type="ORF">GCM10022277_34020</name>
</gene>
<dbReference type="NCBIfam" id="TIGR03461">
    <property type="entry name" value="pabC_Proteo"/>
    <property type="match status" value="1"/>
</dbReference>
<dbReference type="RefSeq" id="WP_344799795.1">
    <property type="nucleotide sequence ID" value="NZ_BAABBN010000012.1"/>
</dbReference>
<dbReference type="InterPro" id="IPR043131">
    <property type="entry name" value="BCAT-like_N"/>
</dbReference>
<evidence type="ECO:0000256" key="3">
    <source>
        <dbReference type="ARBA" id="ARBA00011738"/>
    </source>
</evidence>
<comment type="pathway">
    <text evidence="7">Cofactor biosynthesis; tetrahydrofolate biosynthesis; 4-aminobenzoate from chorismate: step 2/2.</text>
</comment>
<sequence length="275" mass="30488">MIIHTSSDSIDFSNRAFSYGDGLFETMLVVSSKITLLKYHLARLCNGAARLGIHFDKDDAAELAKRIQALVANEDVAVVKVVLTRVAGGRGYRSLEEADSEVFLQVFSGFERLEEAFVKQGVAVRECKTRLACQPLLAGLKHLNRLENVLARNEWYDEQFYEGLMLDTNGLLIEATQSNVFFLIGERWLTPELNYSGVNGVFRTWLLEKSADLGINTAVSTLSLDDLSKAEGCFVCNSVNGILPVRSVTTLKGQTYQFSVEAAFSFSHLARSVLN</sequence>
<dbReference type="Pfam" id="PF01063">
    <property type="entry name" value="Aminotran_4"/>
    <property type="match status" value="1"/>
</dbReference>
<dbReference type="Gene3D" id="3.20.10.10">
    <property type="entry name" value="D-amino Acid Aminotransferase, subunit A, domain 2"/>
    <property type="match status" value="1"/>
</dbReference>
<protein>
    <recommendedName>
        <fullName evidence="8 10">Aminodeoxychorismate lyase</fullName>
        <ecNumber evidence="8 10">4.1.3.38</ecNumber>
    </recommendedName>
</protein>
<dbReference type="PANTHER" id="PTHR42743:SF2">
    <property type="entry name" value="AMINODEOXYCHORISMATE LYASE"/>
    <property type="match status" value="1"/>
</dbReference>
<dbReference type="InterPro" id="IPR017824">
    <property type="entry name" value="Aminodeoxychorismate_lyase_IV"/>
</dbReference>
<dbReference type="PANTHER" id="PTHR42743">
    <property type="entry name" value="AMINO-ACID AMINOTRANSFERASE"/>
    <property type="match status" value="1"/>
</dbReference>
<dbReference type="InterPro" id="IPR043132">
    <property type="entry name" value="BCAT-like_C"/>
</dbReference>
<keyword evidence="12" id="KW-1185">Reference proteome</keyword>
<comment type="catalytic activity">
    <reaction evidence="9">
        <text>4-amino-4-deoxychorismate = 4-aminobenzoate + pyruvate + H(+)</text>
        <dbReference type="Rhea" id="RHEA:16201"/>
        <dbReference type="ChEBI" id="CHEBI:15361"/>
        <dbReference type="ChEBI" id="CHEBI:15378"/>
        <dbReference type="ChEBI" id="CHEBI:17836"/>
        <dbReference type="ChEBI" id="CHEBI:58406"/>
        <dbReference type="EC" id="4.1.3.38"/>
    </reaction>
</comment>
<evidence type="ECO:0000256" key="10">
    <source>
        <dbReference type="NCBIfam" id="TIGR03461"/>
    </source>
</evidence>
<keyword evidence="4" id="KW-0663">Pyridoxal phosphate</keyword>
<evidence type="ECO:0000256" key="2">
    <source>
        <dbReference type="ARBA" id="ARBA00009320"/>
    </source>
</evidence>
<evidence type="ECO:0000256" key="8">
    <source>
        <dbReference type="ARBA" id="ARBA00035676"/>
    </source>
</evidence>
<dbReference type="SUPFAM" id="SSF56752">
    <property type="entry name" value="D-aminoacid aminotransferase-like PLP-dependent enzymes"/>
    <property type="match status" value="1"/>
</dbReference>
<reference evidence="12" key="1">
    <citation type="journal article" date="2019" name="Int. J. Syst. Evol. Microbiol.">
        <title>The Global Catalogue of Microorganisms (GCM) 10K type strain sequencing project: providing services to taxonomists for standard genome sequencing and annotation.</title>
        <authorList>
            <consortium name="The Broad Institute Genomics Platform"/>
            <consortium name="The Broad Institute Genome Sequencing Center for Infectious Disease"/>
            <person name="Wu L."/>
            <person name="Ma J."/>
        </authorList>
    </citation>
    <scope>NUCLEOTIDE SEQUENCE [LARGE SCALE GENOMIC DNA]</scope>
    <source>
        <strain evidence="12">JCM 17551</strain>
    </source>
</reference>
<proteinExistence type="inferred from homology"/>
<comment type="subunit">
    <text evidence="3">Homodimer.</text>
</comment>
<evidence type="ECO:0000256" key="5">
    <source>
        <dbReference type="ARBA" id="ARBA00022909"/>
    </source>
</evidence>
<evidence type="ECO:0000313" key="11">
    <source>
        <dbReference type="EMBL" id="GAA3934636.1"/>
    </source>
</evidence>